<dbReference type="Pfam" id="PF00561">
    <property type="entry name" value="Abhydrolase_1"/>
    <property type="match status" value="1"/>
</dbReference>
<dbReference type="PRINTS" id="PR00111">
    <property type="entry name" value="ABHYDROLASE"/>
</dbReference>
<dbReference type="Gene3D" id="3.40.50.1820">
    <property type="entry name" value="alpha/beta hydrolase"/>
    <property type="match status" value="1"/>
</dbReference>
<feature type="domain" description="AB hydrolase-1" evidence="2">
    <location>
        <begin position="4"/>
        <end position="235"/>
    </location>
</feature>
<reference evidence="3 4" key="1">
    <citation type="submission" date="2023-04" db="EMBL/GenBank/DDBJ databases">
        <title>Streptomyces chengmaiensis sp. nov. isolated from the stem of mangrove plant in Hainan.</title>
        <authorList>
            <person name="Huang X."/>
            <person name="Zhou S."/>
            <person name="Chu X."/>
            <person name="Xie Y."/>
            <person name="Lin Y."/>
        </authorList>
    </citation>
    <scope>NUCLEOTIDE SEQUENCE [LARGE SCALE GENOMIC DNA]</scope>
    <source>
        <strain evidence="3 4">HNM0663</strain>
    </source>
</reference>
<dbReference type="InterPro" id="IPR000073">
    <property type="entry name" value="AB_hydrolase_1"/>
</dbReference>
<dbReference type="InterPro" id="IPR029058">
    <property type="entry name" value="AB_hydrolase_fold"/>
</dbReference>
<dbReference type="RefSeq" id="WP_279929928.1">
    <property type="nucleotide sequence ID" value="NZ_JARWBG010000024.1"/>
</dbReference>
<dbReference type="PANTHER" id="PTHR43798">
    <property type="entry name" value="MONOACYLGLYCEROL LIPASE"/>
    <property type="match status" value="1"/>
</dbReference>
<protein>
    <submittedName>
        <fullName evidence="3">Alpha/beta hydrolase</fullName>
    </submittedName>
</protein>
<dbReference type="PANTHER" id="PTHR43798:SF31">
    <property type="entry name" value="AB HYDROLASE SUPERFAMILY PROTEIN YCLE"/>
    <property type="match status" value="1"/>
</dbReference>
<sequence length="256" mass="27020">MSSPVVLLHALPLESSMWDETARALRARGHDVLPVDQRGFGGTPLPAGDAPSLDLVADDLARELDRRGLDTVALAGCSMGGYTAMSFLRRHPHRVRALALFAARGTADTPRAAAARLRFAHLILDDSLRARIVTDTAASLLGATTRAQRPRLLTRVTDLAQAAAPHSVAWAQRAIAARADSLAALRATDVPAVVVQGEEDELVALDEARETAAALPNGRLVTLPGVGHLAPLEAPERTAEILADLLTASTVQARPC</sequence>
<evidence type="ECO:0000313" key="4">
    <source>
        <dbReference type="Proteomes" id="UP001223144"/>
    </source>
</evidence>
<keyword evidence="1 3" id="KW-0378">Hydrolase</keyword>
<dbReference type="Proteomes" id="UP001223144">
    <property type="component" value="Unassembled WGS sequence"/>
</dbReference>
<dbReference type="SUPFAM" id="SSF53474">
    <property type="entry name" value="alpha/beta-Hydrolases"/>
    <property type="match status" value="1"/>
</dbReference>
<dbReference type="EMBL" id="JARWBG010000024">
    <property type="protein sequence ID" value="MDH2391175.1"/>
    <property type="molecule type" value="Genomic_DNA"/>
</dbReference>
<evidence type="ECO:0000259" key="2">
    <source>
        <dbReference type="Pfam" id="PF00561"/>
    </source>
</evidence>
<gene>
    <name evidence="3" type="ORF">QCN29_20750</name>
</gene>
<keyword evidence="4" id="KW-1185">Reference proteome</keyword>
<evidence type="ECO:0000313" key="3">
    <source>
        <dbReference type="EMBL" id="MDH2391175.1"/>
    </source>
</evidence>
<proteinExistence type="predicted"/>
<name>A0ABT6HRE0_9ACTN</name>
<evidence type="ECO:0000256" key="1">
    <source>
        <dbReference type="ARBA" id="ARBA00022801"/>
    </source>
</evidence>
<accession>A0ABT6HRE0</accession>
<dbReference type="InterPro" id="IPR050266">
    <property type="entry name" value="AB_hydrolase_sf"/>
</dbReference>
<comment type="caution">
    <text evidence="3">The sequence shown here is derived from an EMBL/GenBank/DDBJ whole genome shotgun (WGS) entry which is preliminary data.</text>
</comment>
<dbReference type="GO" id="GO:0016787">
    <property type="term" value="F:hydrolase activity"/>
    <property type="evidence" value="ECO:0007669"/>
    <property type="project" value="UniProtKB-KW"/>
</dbReference>
<organism evidence="3 4">
    <name type="scientific">Streptomyces chengmaiensis</name>
    <dbReference type="NCBI Taxonomy" id="3040919"/>
    <lineage>
        <taxon>Bacteria</taxon>
        <taxon>Bacillati</taxon>
        <taxon>Actinomycetota</taxon>
        <taxon>Actinomycetes</taxon>
        <taxon>Kitasatosporales</taxon>
        <taxon>Streptomycetaceae</taxon>
        <taxon>Streptomyces</taxon>
    </lineage>
</organism>